<evidence type="ECO:0000256" key="1">
    <source>
        <dbReference type="SAM" id="SignalP"/>
    </source>
</evidence>
<accession>A0A4Z2E649</accession>
<feature type="signal peptide" evidence="1">
    <location>
        <begin position="1"/>
        <end position="23"/>
    </location>
</feature>
<name>A0A4Z2E649_9TELE</name>
<evidence type="ECO:0008006" key="4">
    <source>
        <dbReference type="Google" id="ProtNLM"/>
    </source>
</evidence>
<gene>
    <name evidence="2" type="ORF">EYF80_065622</name>
</gene>
<dbReference type="Proteomes" id="UP000314294">
    <property type="component" value="Unassembled WGS sequence"/>
</dbReference>
<organism evidence="2 3">
    <name type="scientific">Liparis tanakae</name>
    <name type="common">Tanaka's snailfish</name>
    <dbReference type="NCBI Taxonomy" id="230148"/>
    <lineage>
        <taxon>Eukaryota</taxon>
        <taxon>Metazoa</taxon>
        <taxon>Chordata</taxon>
        <taxon>Craniata</taxon>
        <taxon>Vertebrata</taxon>
        <taxon>Euteleostomi</taxon>
        <taxon>Actinopterygii</taxon>
        <taxon>Neopterygii</taxon>
        <taxon>Teleostei</taxon>
        <taxon>Neoteleostei</taxon>
        <taxon>Acanthomorphata</taxon>
        <taxon>Eupercaria</taxon>
        <taxon>Perciformes</taxon>
        <taxon>Cottioidei</taxon>
        <taxon>Cottales</taxon>
        <taxon>Liparidae</taxon>
        <taxon>Liparis</taxon>
    </lineage>
</organism>
<keyword evidence="1" id="KW-0732">Signal</keyword>
<protein>
    <recommendedName>
        <fullName evidence="4">Secreted protein</fullName>
    </recommendedName>
</protein>
<keyword evidence="3" id="KW-1185">Reference proteome</keyword>
<proteinExistence type="predicted"/>
<reference evidence="2 3" key="1">
    <citation type="submission" date="2019-03" db="EMBL/GenBank/DDBJ databases">
        <title>First draft genome of Liparis tanakae, snailfish: a comprehensive survey of snailfish specific genes.</title>
        <authorList>
            <person name="Kim W."/>
            <person name="Song I."/>
            <person name="Jeong J.-H."/>
            <person name="Kim D."/>
            <person name="Kim S."/>
            <person name="Ryu S."/>
            <person name="Song J.Y."/>
            <person name="Lee S.K."/>
        </authorList>
    </citation>
    <scope>NUCLEOTIDE SEQUENCE [LARGE SCALE GENOMIC DNA]</scope>
    <source>
        <tissue evidence="2">Muscle</tissue>
    </source>
</reference>
<feature type="chain" id="PRO_5021213752" description="Secreted protein" evidence="1">
    <location>
        <begin position="24"/>
        <end position="97"/>
    </location>
</feature>
<sequence>MVLVGYWLVVICSLFPPQQVALTRRTNTTTSASKEVASDKKTTSQAIKDGDVCTPSSTIATYIYAVVEDGQILGPCSPCLQVPASQDTRSTFHSNTF</sequence>
<dbReference type="EMBL" id="SRLO01015946">
    <property type="protein sequence ID" value="TNN24255.1"/>
    <property type="molecule type" value="Genomic_DNA"/>
</dbReference>
<comment type="caution">
    <text evidence="2">The sequence shown here is derived from an EMBL/GenBank/DDBJ whole genome shotgun (WGS) entry which is preliminary data.</text>
</comment>
<evidence type="ECO:0000313" key="3">
    <source>
        <dbReference type="Proteomes" id="UP000314294"/>
    </source>
</evidence>
<dbReference type="AlphaFoldDB" id="A0A4Z2E649"/>
<evidence type="ECO:0000313" key="2">
    <source>
        <dbReference type="EMBL" id="TNN24255.1"/>
    </source>
</evidence>